<dbReference type="Pfam" id="PF13361">
    <property type="entry name" value="UvrD_C"/>
    <property type="match status" value="1"/>
</dbReference>
<sequence>MQLRTLASAKGLQFPLVFLPLAWRADGGGRKQYLLRFHDAWDRLSVDLGSPARVEHQQRAAREAQEERARLLYVALTRAQQACWVYWVELAGTRAHAE</sequence>
<organism evidence="6">
    <name type="scientific">mine drainage metagenome</name>
    <dbReference type="NCBI Taxonomy" id="410659"/>
    <lineage>
        <taxon>unclassified sequences</taxon>
        <taxon>metagenomes</taxon>
        <taxon>ecological metagenomes</taxon>
    </lineage>
</organism>
<name>T1A2D8_9ZZZZ</name>
<proteinExistence type="predicted"/>
<reference evidence="6" key="1">
    <citation type="submission" date="2013-08" db="EMBL/GenBank/DDBJ databases">
        <authorList>
            <person name="Mendez C."/>
            <person name="Richter M."/>
            <person name="Ferrer M."/>
            <person name="Sanchez J."/>
        </authorList>
    </citation>
    <scope>NUCLEOTIDE SEQUENCE</scope>
</reference>
<keyword evidence="4" id="KW-0067">ATP-binding</keyword>
<dbReference type="InterPro" id="IPR014017">
    <property type="entry name" value="DNA_helicase_UvrD-like_C"/>
</dbReference>
<evidence type="ECO:0000313" key="6">
    <source>
        <dbReference type="EMBL" id="EQD35234.1"/>
    </source>
</evidence>
<dbReference type="EMBL" id="AUZZ01009007">
    <property type="protein sequence ID" value="EQD35234.1"/>
    <property type="molecule type" value="Genomic_DNA"/>
</dbReference>
<keyword evidence="2" id="KW-0378">Hydrolase</keyword>
<gene>
    <name evidence="6" type="ORF">B2A_12487</name>
</gene>
<feature type="domain" description="UvrD-like helicase C-terminal" evidence="5">
    <location>
        <begin position="3"/>
        <end position="88"/>
    </location>
</feature>
<keyword evidence="1" id="KW-0547">Nucleotide-binding</keyword>
<feature type="non-terminal residue" evidence="6">
    <location>
        <position position="98"/>
    </location>
</feature>
<dbReference type="GO" id="GO:0005524">
    <property type="term" value="F:ATP binding"/>
    <property type="evidence" value="ECO:0007669"/>
    <property type="project" value="UniProtKB-KW"/>
</dbReference>
<comment type="caution">
    <text evidence="6">The sequence shown here is derived from an EMBL/GenBank/DDBJ whole genome shotgun (WGS) entry which is preliminary data.</text>
</comment>
<accession>T1A2D8</accession>
<dbReference type="GO" id="GO:0004386">
    <property type="term" value="F:helicase activity"/>
    <property type="evidence" value="ECO:0007669"/>
    <property type="project" value="UniProtKB-KW"/>
</dbReference>
<protein>
    <submittedName>
        <fullName evidence="6">Exodeoxyribonuclease V, beta subunit</fullName>
    </submittedName>
</protein>
<dbReference type="GO" id="GO:0016787">
    <property type="term" value="F:hydrolase activity"/>
    <property type="evidence" value="ECO:0007669"/>
    <property type="project" value="UniProtKB-KW"/>
</dbReference>
<dbReference type="InterPro" id="IPR027417">
    <property type="entry name" value="P-loop_NTPase"/>
</dbReference>
<evidence type="ECO:0000256" key="1">
    <source>
        <dbReference type="ARBA" id="ARBA00022741"/>
    </source>
</evidence>
<evidence type="ECO:0000259" key="5">
    <source>
        <dbReference type="Pfam" id="PF13361"/>
    </source>
</evidence>
<reference evidence="6" key="2">
    <citation type="journal article" date="2014" name="ISME J.">
        <title>Microbial stratification in low pH oxic and suboxic macroscopic growths along an acid mine drainage.</title>
        <authorList>
            <person name="Mendez-Garcia C."/>
            <person name="Mesa V."/>
            <person name="Sprenger R.R."/>
            <person name="Richter M."/>
            <person name="Diez M.S."/>
            <person name="Solano J."/>
            <person name="Bargiela R."/>
            <person name="Golyshina O.V."/>
            <person name="Manteca A."/>
            <person name="Ramos J.L."/>
            <person name="Gallego J.R."/>
            <person name="Llorente I."/>
            <person name="Martins Dos Santos V.A."/>
            <person name="Jensen O.N."/>
            <person name="Pelaez A.I."/>
            <person name="Sanchez J."/>
            <person name="Ferrer M."/>
        </authorList>
    </citation>
    <scope>NUCLEOTIDE SEQUENCE</scope>
</reference>
<keyword evidence="3" id="KW-0347">Helicase</keyword>
<dbReference type="AlphaFoldDB" id="T1A2D8"/>
<evidence type="ECO:0000256" key="3">
    <source>
        <dbReference type="ARBA" id="ARBA00022806"/>
    </source>
</evidence>
<dbReference type="SUPFAM" id="SSF52540">
    <property type="entry name" value="P-loop containing nucleoside triphosphate hydrolases"/>
    <property type="match status" value="1"/>
</dbReference>
<evidence type="ECO:0000256" key="2">
    <source>
        <dbReference type="ARBA" id="ARBA00022801"/>
    </source>
</evidence>
<evidence type="ECO:0000256" key="4">
    <source>
        <dbReference type="ARBA" id="ARBA00022840"/>
    </source>
</evidence>
<dbReference type="Gene3D" id="3.40.50.300">
    <property type="entry name" value="P-loop containing nucleotide triphosphate hydrolases"/>
    <property type="match status" value="1"/>
</dbReference>